<proteinExistence type="predicted"/>
<feature type="transmembrane region" description="Helical" evidence="5">
    <location>
        <begin position="79"/>
        <end position="99"/>
    </location>
</feature>
<dbReference type="EMBL" id="UZAH01039614">
    <property type="protein sequence ID" value="VDP56724.1"/>
    <property type="molecule type" value="Genomic_DNA"/>
</dbReference>
<evidence type="ECO:0000313" key="8">
    <source>
        <dbReference type="WBParaSite" id="HPBE_0002627501-mRNA-1"/>
    </source>
</evidence>
<dbReference type="WBParaSite" id="HPBE_0002627501-mRNA-1">
    <property type="protein sequence ID" value="HPBE_0002627501-mRNA-1"/>
    <property type="gene ID" value="HPBE_0002627501"/>
</dbReference>
<evidence type="ECO:0000256" key="2">
    <source>
        <dbReference type="ARBA" id="ARBA00022692"/>
    </source>
</evidence>
<evidence type="ECO:0000256" key="1">
    <source>
        <dbReference type="ARBA" id="ARBA00004141"/>
    </source>
</evidence>
<sequence length="294" mass="32597">MHRSAHKSSDQTALFLDMESWVLSPRNPFLLSCVLITGLTWTVVAMNGMSTAFITQSCENCSDMVSLVDEYSLRGSRAYMSDAITTAFMVGNGVGGTIISKAADRYGRRPVLIFCFVMMAFTGVLAALSPTVLAFGVLRFLQGIFYTVRLVPESLHFLALDRRDGVVADWLKKAGRCQAGVAAIDPSTVVSTRQPEPEITNLVAELWAHKKFLLYTVVLVYLWNCDTFIYFGLSLYSTHFAGDIYMNYFLVGLVEVPAYILSPIAMNRKVLFSNRPIIEVDGYAAFITRSEPGN</sequence>
<feature type="transmembrane region" description="Helical" evidence="5">
    <location>
        <begin position="212"/>
        <end position="233"/>
    </location>
</feature>
<dbReference type="SUPFAM" id="SSF103473">
    <property type="entry name" value="MFS general substrate transporter"/>
    <property type="match status" value="1"/>
</dbReference>
<dbReference type="AlphaFoldDB" id="A0A183GUA5"/>
<dbReference type="Gene3D" id="1.20.1250.20">
    <property type="entry name" value="MFS general substrate transporter like domains"/>
    <property type="match status" value="2"/>
</dbReference>
<feature type="transmembrane region" description="Helical" evidence="5">
    <location>
        <begin position="28"/>
        <end position="46"/>
    </location>
</feature>
<dbReference type="PANTHER" id="PTHR24064">
    <property type="entry name" value="SOLUTE CARRIER FAMILY 22 MEMBER"/>
    <property type="match status" value="1"/>
</dbReference>
<organism evidence="7 8">
    <name type="scientific">Heligmosomoides polygyrus</name>
    <name type="common">Parasitic roundworm</name>
    <dbReference type="NCBI Taxonomy" id="6339"/>
    <lineage>
        <taxon>Eukaryota</taxon>
        <taxon>Metazoa</taxon>
        <taxon>Ecdysozoa</taxon>
        <taxon>Nematoda</taxon>
        <taxon>Chromadorea</taxon>
        <taxon>Rhabditida</taxon>
        <taxon>Rhabditina</taxon>
        <taxon>Rhabditomorpha</taxon>
        <taxon>Strongyloidea</taxon>
        <taxon>Heligmosomidae</taxon>
        <taxon>Heligmosomoides</taxon>
    </lineage>
</organism>
<protein>
    <submittedName>
        <fullName evidence="8">MFS domain-containing protein</fullName>
    </submittedName>
</protein>
<dbReference type="GO" id="GO:0022857">
    <property type="term" value="F:transmembrane transporter activity"/>
    <property type="evidence" value="ECO:0007669"/>
    <property type="project" value="InterPro"/>
</dbReference>
<dbReference type="Proteomes" id="UP000050761">
    <property type="component" value="Unassembled WGS sequence"/>
</dbReference>
<accession>A0A183GUA5</accession>
<reference evidence="6 7" key="1">
    <citation type="submission" date="2018-11" db="EMBL/GenBank/DDBJ databases">
        <authorList>
            <consortium name="Pathogen Informatics"/>
        </authorList>
    </citation>
    <scope>NUCLEOTIDE SEQUENCE [LARGE SCALE GENOMIC DNA]</scope>
</reference>
<evidence type="ECO:0000256" key="3">
    <source>
        <dbReference type="ARBA" id="ARBA00022989"/>
    </source>
</evidence>
<evidence type="ECO:0000313" key="6">
    <source>
        <dbReference type="EMBL" id="VDP56724.1"/>
    </source>
</evidence>
<keyword evidence="4 5" id="KW-0472">Membrane</keyword>
<evidence type="ECO:0000256" key="4">
    <source>
        <dbReference type="ARBA" id="ARBA00023136"/>
    </source>
</evidence>
<dbReference type="InterPro" id="IPR036259">
    <property type="entry name" value="MFS_trans_sf"/>
</dbReference>
<evidence type="ECO:0000256" key="5">
    <source>
        <dbReference type="SAM" id="Phobius"/>
    </source>
</evidence>
<accession>A0A3P8FFX6</accession>
<keyword evidence="3 5" id="KW-1133">Transmembrane helix</keyword>
<gene>
    <name evidence="6" type="ORF">HPBE_LOCUS26275</name>
</gene>
<comment type="subcellular location">
    <subcellularLocation>
        <location evidence="1">Membrane</location>
        <topology evidence="1">Multi-pass membrane protein</topology>
    </subcellularLocation>
</comment>
<dbReference type="OrthoDB" id="5296287at2759"/>
<keyword evidence="7" id="KW-1185">Reference proteome</keyword>
<evidence type="ECO:0000313" key="7">
    <source>
        <dbReference type="Proteomes" id="UP000050761"/>
    </source>
</evidence>
<keyword evidence="2 5" id="KW-0812">Transmembrane</keyword>
<dbReference type="GO" id="GO:0016020">
    <property type="term" value="C:membrane"/>
    <property type="evidence" value="ECO:0007669"/>
    <property type="project" value="UniProtKB-SubCell"/>
</dbReference>
<feature type="transmembrane region" description="Helical" evidence="5">
    <location>
        <begin position="111"/>
        <end position="141"/>
    </location>
</feature>
<dbReference type="Pfam" id="PF07690">
    <property type="entry name" value="MFS_1"/>
    <property type="match status" value="1"/>
</dbReference>
<reference evidence="8" key="2">
    <citation type="submission" date="2019-09" db="UniProtKB">
        <authorList>
            <consortium name="WormBaseParasite"/>
        </authorList>
    </citation>
    <scope>IDENTIFICATION</scope>
</reference>
<name>A0A183GUA5_HELPZ</name>
<feature type="transmembrane region" description="Helical" evidence="5">
    <location>
        <begin position="245"/>
        <end position="266"/>
    </location>
</feature>
<dbReference type="InterPro" id="IPR011701">
    <property type="entry name" value="MFS"/>
</dbReference>